<keyword evidence="2" id="KW-1133">Transmembrane helix</keyword>
<feature type="compositionally biased region" description="Polar residues" evidence="1">
    <location>
        <begin position="1"/>
        <end position="17"/>
    </location>
</feature>
<proteinExistence type="predicted"/>
<feature type="compositionally biased region" description="Low complexity" evidence="1">
    <location>
        <begin position="117"/>
        <end position="126"/>
    </location>
</feature>
<evidence type="ECO:0000313" key="4">
    <source>
        <dbReference type="Proteomes" id="UP000198551"/>
    </source>
</evidence>
<dbReference type="RefSeq" id="WP_091040817.1">
    <property type="nucleotide sequence ID" value="NZ_FMCV01000001.1"/>
</dbReference>
<keyword evidence="2" id="KW-0812">Transmembrane</keyword>
<sequence>MKILSRRNTPATSTDTNGDGVVDERDRTAEQPAGRPVVTDRDEERTTYRSAATATDDERAREAAADRDARDSGAAVATDGRTAATAPDGRTAATTTDGLVAADDERDAEARRRAADRGAAARAVTGRRVDADTRTAPVTDARTVGAAPAAERTVDLDRDGRPDHTDLDRDGRPDGTDADRDGRVDRPEPYTTKRPRASLLATLGLIVSVVGALFVLSGTLAGYGIGVGAAGAVLAVLGLIATRRRHVAGKTDALIGIAVGLAAVVLGIVAMTGQFDWPTTDGDWVGRFREWLDSQFGSWF</sequence>
<gene>
    <name evidence="3" type="ORF">GA0070215_10158</name>
</gene>
<dbReference type="AlphaFoldDB" id="A0A1C4TXL3"/>
<feature type="transmembrane region" description="Helical" evidence="2">
    <location>
        <begin position="222"/>
        <end position="241"/>
    </location>
</feature>
<evidence type="ECO:0008006" key="5">
    <source>
        <dbReference type="Google" id="ProtNLM"/>
    </source>
</evidence>
<feature type="compositionally biased region" description="Basic and acidic residues" evidence="1">
    <location>
        <begin position="56"/>
        <end position="71"/>
    </location>
</feature>
<dbReference type="EMBL" id="FMCV01000001">
    <property type="protein sequence ID" value="SCE64185.1"/>
    <property type="molecule type" value="Genomic_DNA"/>
</dbReference>
<feature type="transmembrane region" description="Helical" evidence="2">
    <location>
        <begin position="197"/>
        <end position="216"/>
    </location>
</feature>
<keyword evidence="4" id="KW-1185">Reference proteome</keyword>
<organism evidence="3 4">
    <name type="scientific">Micromonospora marina</name>
    <dbReference type="NCBI Taxonomy" id="307120"/>
    <lineage>
        <taxon>Bacteria</taxon>
        <taxon>Bacillati</taxon>
        <taxon>Actinomycetota</taxon>
        <taxon>Actinomycetes</taxon>
        <taxon>Micromonosporales</taxon>
        <taxon>Micromonosporaceae</taxon>
        <taxon>Micromonospora</taxon>
    </lineage>
</organism>
<keyword evidence="2" id="KW-0472">Membrane</keyword>
<feature type="compositionally biased region" description="Basic and acidic residues" evidence="1">
    <location>
        <begin position="152"/>
        <end position="188"/>
    </location>
</feature>
<evidence type="ECO:0000256" key="1">
    <source>
        <dbReference type="SAM" id="MobiDB-lite"/>
    </source>
</evidence>
<evidence type="ECO:0000256" key="2">
    <source>
        <dbReference type="SAM" id="Phobius"/>
    </source>
</evidence>
<feature type="region of interest" description="Disordered" evidence="1">
    <location>
        <begin position="1"/>
        <end position="192"/>
    </location>
</feature>
<dbReference type="Proteomes" id="UP000198551">
    <property type="component" value="Unassembled WGS sequence"/>
</dbReference>
<protein>
    <recommendedName>
        <fullName evidence="5">Thrombospondin</fullName>
    </recommendedName>
</protein>
<evidence type="ECO:0000313" key="3">
    <source>
        <dbReference type="EMBL" id="SCE64185.1"/>
    </source>
</evidence>
<name>A0A1C4TXL3_9ACTN</name>
<reference evidence="4" key="1">
    <citation type="submission" date="2016-06" db="EMBL/GenBank/DDBJ databases">
        <authorList>
            <person name="Varghese N."/>
        </authorList>
    </citation>
    <scope>NUCLEOTIDE SEQUENCE [LARGE SCALE GENOMIC DNA]</scope>
    <source>
        <strain evidence="4">DSM 45555</strain>
    </source>
</reference>
<feature type="transmembrane region" description="Helical" evidence="2">
    <location>
        <begin position="253"/>
        <end position="275"/>
    </location>
</feature>
<accession>A0A1C4TXL3</accession>
<feature type="compositionally biased region" description="Basic and acidic residues" evidence="1">
    <location>
        <begin position="38"/>
        <end position="47"/>
    </location>
</feature>